<dbReference type="AlphaFoldDB" id="A0A0D0QK00"/>
<protein>
    <submittedName>
        <fullName evidence="4">Esterase, PHB depolymerase family</fullName>
    </submittedName>
</protein>
<sequence length="374" mass="38523">MDDFRETMRRSLQMTRAGDPAGATKLIQDSLRRSRSDVRAEPSVEPLAAPKGAPRRPAAAAPGGPVEDAEILEVTPPKVSPATGRPARARRAGGGPGLAAPPGARFERRRHTCVHGARDYLLYTPSGPVTGALVMLHGCTQSAEDFARGTAMNAAAETAGFVVIWPEQGRGDNASLCWNWFRGEDQAATGGEPALLADLARSVARDTGIPDGRVFAAGLSAGGAMAAILGQTHPDLFGAVGVHSGLAPCSARDVMSAFGAMRGDAAPGARALTLPCIVFQGLSDQTVAPVNAQRVTGPLSDTRTCAHSGAARSARVTTGRNAAGSAVELWEIDGAGHAWSGGATTGSYTDPKGPDASVEMIRFFLAQARARAGD</sequence>
<dbReference type="InterPro" id="IPR029058">
    <property type="entry name" value="AB_hydrolase_fold"/>
</dbReference>
<dbReference type="EMBL" id="AONG01000002">
    <property type="protein sequence ID" value="KIQ71333.1"/>
    <property type="molecule type" value="Genomic_DNA"/>
</dbReference>
<dbReference type="eggNOG" id="COG3509">
    <property type="taxonomic scope" value="Bacteria"/>
</dbReference>
<feature type="compositionally biased region" description="Low complexity" evidence="3">
    <location>
        <begin position="48"/>
        <end position="65"/>
    </location>
</feature>
<comment type="caution">
    <text evidence="4">The sequence shown here is derived from an EMBL/GenBank/DDBJ whole genome shotgun (WGS) entry which is preliminary data.</text>
</comment>
<dbReference type="InterPro" id="IPR010126">
    <property type="entry name" value="Esterase_phb"/>
</dbReference>
<proteinExistence type="predicted"/>
<dbReference type="GO" id="GO:0005576">
    <property type="term" value="C:extracellular region"/>
    <property type="evidence" value="ECO:0007669"/>
    <property type="project" value="InterPro"/>
</dbReference>
<name>A0A0D0QK00_9RHOB</name>
<evidence type="ECO:0000256" key="3">
    <source>
        <dbReference type="SAM" id="MobiDB-lite"/>
    </source>
</evidence>
<dbReference type="GO" id="GO:0016787">
    <property type="term" value="F:hydrolase activity"/>
    <property type="evidence" value="ECO:0007669"/>
    <property type="project" value="UniProtKB-KW"/>
</dbReference>
<accession>A0A0D0QK00</accession>
<keyword evidence="1" id="KW-0732">Signal</keyword>
<reference evidence="4 5" key="1">
    <citation type="submission" date="2013-01" db="EMBL/GenBank/DDBJ databases">
        <authorList>
            <person name="Fiebig A."/>
            <person name="Goeker M."/>
            <person name="Klenk H.-P.P."/>
        </authorList>
    </citation>
    <scope>NUCLEOTIDE SEQUENCE [LARGE SCALE GENOMIC DNA]</scope>
    <source>
        <strain evidence="4 5">DSM 24838</strain>
    </source>
</reference>
<feature type="region of interest" description="Disordered" evidence="3">
    <location>
        <begin position="1"/>
        <end position="103"/>
    </location>
</feature>
<dbReference type="RefSeq" id="WP_018301991.1">
    <property type="nucleotide sequence ID" value="NZ_KB902280.1"/>
</dbReference>
<evidence type="ECO:0000313" key="5">
    <source>
        <dbReference type="Proteomes" id="UP000035100"/>
    </source>
</evidence>
<dbReference type="InterPro" id="IPR050955">
    <property type="entry name" value="Plant_Biomass_Hydrol_Est"/>
</dbReference>
<feature type="compositionally biased region" description="Basic and acidic residues" evidence="3">
    <location>
        <begin position="30"/>
        <end position="42"/>
    </location>
</feature>
<dbReference type="Gene3D" id="3.40.50.1820">
    <property type="entry name" value="alpha/beta hydrolase"/>
    <property type="match status" value="1"/>
</dbReference>
<dbReference type="PANTHER" id="PTHR43037:SF1">
    <property type="entry name" value="BLL1128 PROTEIN"/>
    <property type="match status" value="1"/>
</dbReference>
<dbReference type="STRING" id="1123501.Wenmar_00103"/>
<dbReference type="Pfam" id="PF10503">
    <property type="entry name" value="Esterase_PHB"/>
    <property type="match status" value="1"/>
</dbReference>
<gene>
    <name evidence="4" type="ORF">Wenmar_00103</name>
</gene>
<dbReference type="Proteomes" id="UP000035100">
    <property type="component" value="Unassembled WGS sequence"/>
</dbReference>
<evidence type="ECO:0000256" key="1">
    <source>
        <dbReference type="ARBA" id="ARBA00022729"/>
    </source>
</evidence>
<dbReference type="NCBIfam" id="TIGR01840">
    <property type="entry name" value="esterase_phb"/>
    <property type="match status" value="1"/>
</dbReference>
<evidence type="ECO:0000313" key="4">
    <source>
        <dbReference type="EMBL" id="KIQ71333.1"/>
    </source>
</evidence>
<organism evidence="4 5">
    <name type="scientific">Wenxinia marina DSM 24838</name>
    <dbReference type="NCBI Taxonomy" id="1123501"/>
    <lineage>
        <taxon>Bacteria</taxon>
        <taxon>Pseudomonadati</taxon>
        <taxon>Pseudomonadota</taxon>
        <taxon>Alphaproteobacteria</taxon>
        <taxon>Rhodobacterales</taxon>
        <taxon>Roseobacteraceae</taxon>
        <taxon>Wenxinia</taxon>
    </lineage>
</organism>
<keyword evidence="5" id="KW-1185">Reference proteome</keyword>
<dbReference type="OrthoDB" id="9767239at2"/>
<keyword evidence="2" id="KW-0378">Hydrolase</keyword>
<dbReference type="PANTHER" id="PTHR43037">
    <property type="entry name" value="UNNAMED PRODUCT-RELATED"/>
    <property type="match status" value="1"/>
</dbReference>
<dbReference type="SUPFAM" id="SSF53474">
    <property type="entry name" value="alpha/beta-Hydrolases"/>
    <property type="match status" value="2"/>
</dbReference>
<evidence type="ECO:0000256" key="2">
    <source>
        <dbReference type="ARBA" id="ARBA00022801"/>
    </source>
</evidence>